<proteinExistence type="predicted"/>
<feature type="non-terminal residue" evidence="1">
    <location>
        <position position="154"/>
    </location>
</feature>
<dbReference type="AlphaFoldDB" id="A0A382ZL45"/>
<dbReference type="EMBL" id="UINC01184871">
    <property type="protein sequence ID" value="SVD96296.1"/>
    <property type="molecule type" value="Genomic_DNA"/>
</dbReference>
<organism evidence="1">
    <name type="scientific">marine metagenome</name>
    <dbReference type="NCBI Taxonomy" id="408172"/>
    <lineage>
        <taxon>unclassified sequences</taxon>
        <taxon>metagenomes</taxon>
        <taxon>ecological metagenomes</taxon>
    </lineage>
</organism>
<gene>
    <name evidence="1" type="ORF">METZ01_LOCUS449150</name>
</gene>
<sequence length="154" mass="15963">MQAVNYRSKIILSVGIFVALVMMLTSSGRSTVHAQGSPPPGPIVFSGLVTVGGFAAPDGLSIVGRVKPLLLSLYESYPQTTSGGKYSLLAVGPPSSSYLYTTITFHIVPNAAYDHIPAAGILATETLLFLGGPGTQDAYNLTFPALPPVPSTPT</sequence>
<reference evidence="1" key="1">
    <citation type="submission" date="2018-05" db="EMBL/GenBank/DDBJ databases">
        <authorList>
            <person name="Lanie J.A."/>
            <person name="Ng W.-L."/>
            <person name="Kazmierczak K.M."/>
            <person name="Andrzejewski T.M."/>
            <person name="Davidsen T.M."/>
            <person name="Wayne K.J."/>
            <person name="Tettelin H."/>
            <person name="Glass J.I."/>
            <person name="Rusch D."/>
            <person name="Podicherti R."/>
            <person name="Tsui H.-C.T."/>
            <person name="Winkler M.E."/>
        </authorList>
    </citation>
    <scope>NUCLEOTIDE SEQUENCE</scope>
</reference>
<evidence type="ECO:0000313" key="1">
    <source>
        <dbReference type="EMBL" id="SVD96296.1"/>
    </source>
</evidence>
<accession>A0A382ZL45</accession>
<protein>
    <submittedName>
        <fullName evidence="1">Uncharacterized protein</fullName>
    </submittedName>
</protein>
<name>A0A382ZL45_9ZZZZ</name>